<evidence type="ECO:0000313" key="2">
    <source>
        <dbReference type="EMBL" id="PSK89178.1"/>
    </source>
</evidence>
<accession>A0A2P8CW26</accession>
<organism evidence="2 3">
    <name type="scientific">Murinocardiopsis flavida</name>
    <dbReference type="NCBI Taxonomy" id="645275"/>
    <lineage>
        <taxon>Bacteria</taxon>
        <taxon>Bacillati</taxon>
        <taxon>Actinomycetota</taxon>
        <taxon>Actinomycetes</taxon>
        <taxon>Streptosporangiales</taxon>
        <taxon>Nocardiopsidaceae</taxon>
        <taxon>Murinocardiopsis</taxon>
    </lineage>
</organism>
<evidence type="ECO:0000313" key="3">
    <source>
        <dbReference type="Proteomes" id="UP000240542"/>
    </source>
</evidence>
<keyword evidence="1" id="KW-0472">Membrane</keyword>
<dbReference type="EMBL" id="PYGA01000027">
    <property type="protein sequence ID" value="PSK89178.1"/>
    <property type="molecule type" value="Genomic_DNA"/>
</dbReference>
<keyword evidence="1" id="KW-0812">Transmembrane</keyword>
<dbReference type="Proteomes" id="UP000240542">
    <property type="component" value="Unassembled WGS sequence"/>
</dbReference>
<reference evidence="2 3" key="1">
    <citation type="submission" date="2018-03" db="EMBL/GenBank/DDBJ databases">
        <title>Genomic Encyclopedia of Archaeal and Bacterial Type Strains, Phase II (KMG-II): from individual species to whole genera.</title>
        <authorList>
            <person name="Goeker M."/>
        </authorList>
    </citation>
    <scope>NUCLEOTIDE SEQUENCE [LARGE SCALE GENOMIC DNA]</scope>
    <source>
        <strain evidence="2 3">DSM 45312</strain>
    </source>
</reference>
<sequence length="128" mass="13219">MRISRAVAAAAAVWFVGSILVVFVRQWFAGIEPLAVLTGQVLWVAGPRLVIGFAMVALAARAYGRRAHWSGRAFAAAVLAVPAADIVLTVVLGLLGDGHPAVVAARAAAVLAGGALGWLLVRRFRPGA</sequence>
<gene>
    <name evidence="2" type="ORF">CLV63_12751</name>
</gene>
<feature type="transmembrane region" description="Helical" evidence="1">
    <location>
        <begin position="101"/>
        <end position="121"/>
    </location>
</feature>
<proteinExistence type="predicted"/>
<feature type="transmembrane region" description="Helical" evidence="1">
    <location>
        <begin position="7"/>
        <end position="28"/>
    </location>
</feature>
<dbReference type="AlphaFoldDB" id="A0A2P8CW26"/>
<keyword evidence="3" id="KW-1185">Reference proteome</keyword>
<evidence type="ECO:0000256" key="1">
    <source>
        <dbReference type="SAM" id="Phobius"/>
    </source>
</evidence>
<name>A0A2P8CW26_9ACTN</name>
<keyword evidence="1" id="KW-1133">Transmembrane helix</keyword>
<feature type="transmembrane region" description="Helical" evidence="1">
    <location>
        <begin position="73"/>
        <end position="95"/>
    </location>
</feature>
<dbReference type="RefSeq" id="WP_106586274.1">
    <property type="nucleotide sequence ID" value="NZ_PYGA01000027.1"/>
</dbReference>
<protein>
    <submittedName>
        <fullName evidence="2">Uncharacterized protein</fullName>
    </submittedName>
</protein>
<feature type="transmembrane region" description="Helical" evidence="1">
    <location>
        <begin position="40"/>
        <end position="61"/>
    </location>
</feature>
<comment type="caution">
    <text evidence="2">The sequence shown here is derived from an EMBL/GenBank/DDBJ whole genome shotgun (WGS) entry which is preliminary data.</text>
</comment>